<feature type="transmembrane region" description="Helical" evidence="1">
    <location>
        <begin position="192"/>
        <end position="211"/>
    </location>
</feature>
<sequence length="215" mass="24131">MHHCWKEKNPPSRSCLEGLTRPWNHGTMQAHCRRSIGGYGYGIRIRIRRMTDVASCLFALACCAVCVFINSSATDEWCLSEIPVSRLLYCYVRVLVLPRLSQAGEEISVDISGSSSCRDHGICKERSRGVRVPSPFFPHEPFQPRLPETSPFDRGTGVWGGLFGYLAGTCRDIARKKTMERRSGWSHSAVELLPLGLTVLTASVSSCWLVFRHDR</sequence>
<comment type="caution">
    <text evidence="2">The sequence shown here is derived from an EMBL/GenBank/DDBJ whole genome shotgun (WGS) entry which is preliminary data.</text>
</comment>
<evidence type="ECO:0000313" key="3">
    <source>
        <dbReference type="Proteomes" id="UP001305647"/>
    </source>
</evidence>
<name>A0AAN6T598_9PEZI</name>
<feature type="transmembrane region" description="Helical" evidence="1">
    <location>
        <begin position="53"/>
        <end position="73"/>
    </location>
</feature>
<evidence type="ECO:0000256" key="1">
    <source>
        <dbReference type="SAM" id="Phobius"/>
    </source>
</evidence>
<keyword evidence="1" id="KW-1133">Transmembrane helix</keyword>
<reference evidence="2" key="1">
    <citation type="journal article" date="2023" name="Mol. Phylogenet. Evol.">
        <title>Genome-scale phylogeny and comparative genomics of the fungal order Sordariales.</title>
        <authorList>
            <person name="Hensen N."/>
            <person name="Bonometti L."/>
            <person name="Westerberg I."/>
            <person name="Brannstrom I.O."/>
            <person name="Guillou S."/>
            <person name="Cros-Aarteil S."/>
            <person name="Calhoun S."/>
            <person name="Haridas S."/>
            <person name="Kuo A."/>
            <person name="Mondo S."/>
            <person name="Pangilinan J."/>
            <person name="Riley R."/>
            <person name="LaButti K."/>
            <person name="Andreopoulos B."/>
            <person name="Lipzen A."/>
            <person name="Chen C."/>
            <person name="Yan M."/>
            <person name="Daum C."/>
            <person name="Ng V."/>
            <person name="Clum A."/>
            <person name="Steindorff A."/>
            <person name="Ohm R.A."/>
            <person name="Martin F."/>
            <person name="Silar P."/>
            <person name="Natvig D.O."/>
            <person name="Lalanne C."/>
            <person name="Gautier V."/>
            <person name="Ament-Velasquez S.L."/>
            <person name="Kruys A."/>
            <person name="Hutchinson M.I."/>
            <person name="Powell A.J."/>
            <person name="Barry K."/>
            <person name="Miller A.N."/>
            <person name="Grigoriev I.V."/>
            <person name="Debuchy R."/>
            <person name="Gladieux P."/>
            <person name="Hiltunen Thoren M."/>
            <person name="Johannesson H."/>
        </authorList>
    </citation>
    <scope>NUCLEOTIDE SEQUENCE</scope>
    <source>
        <strain evidence="2">CBS 757.83</strain>
    </source>
</reference>
<evidence type="ECO:0000313" key="2">
    <source>
        <dbReference type="EMBL" id="KAK4104741.1"/>
    </source>
</evidence>
<reference evidence="2" key="2">
    <citation type="submission" date="2023-05" db="EMBL/GenBank/DDBJ databases">
        <authorList>
            <consortium name="Lawrence Berkeley National Laboratory"/>
            <person name="Steindorff A."/>
            <person name="Hensen N."/>
            <person name="Bonometti L."/>
            <person name="Westerberg I."/>
            <person name="Brannstrom I.O."/>
            <person name="Guillou S."/>
            <person name="Cros-Aarteil S."/>
            <person name="Calhoun S."/>
            <person name="Haridas S."/>
            <person name="Kuo A."/>
            <person name="Mondo S."/>
            <person name="Pangilinan J."/>
            <person name="Riley R."/>
            <person name="Labutti K."/>
            <person name="Andreopoulos B."/>
            <person name="Lipzen A."/>
            <person name="Chen C."/>
            <person name="Yanf M."/>
            <person name="Daum C."/>
            <person name="Ng V."/>
            <person name="Clum A."/>
            <person name="Ohm R."/>
            <person name="Martin F."/>
            <person name="Silar P."/>
            <person name="Natvig D."/>
            <person name="Lalanne C."/>
            <person name="Gautier V."/>
            <person name="Ament-Velasquez S.L."/>
            <person name="Kruys A."/>
            <person name="Hutchinson M.I."/>
            <person name="Powell A.J."/>
            <person name="Barry K."/>
            <person name="Miller A.N."/>
            <person name="Grigoriev I.V."/>
            <person name="Debuchy R."/>
            <person name="Gladieux P."/>
            <person name="Thoren M.H."/>
            <person name="Johannesson H."/>
        </authorList>
    </citation>
    <scope>NUCLEOTIDE SEQUENCE</scope>
    <source>
        <strain evidence="2">CBS 757.83</strain>
    </source>
</reference>
<dbReference type="AlphaFoldDB" id="A0AAN6T598"/>
<dbReference type="Proteomes" id="UP001305647">
    <property type="component" value="Unassembled WGS sequence"/>
</dbReference>
<protein>
    <recommendedName>
        <fullName evidence="4">Transmembrane protein</fullName>
    </recommendedName>
</protein>
<keyword evidence="1" id="KW-0812">Transmembrane</keyword>
<keyword evidence="3" id="KW-1185">Reference proteome</keyword>
<organism evidence="2 3">
    <name type="scientific">Parathielavia hyrcaniae</name>
    <dbReference type="NCBI Taxonomy" id="113614"/>
    <lineage>
        <taxon>Eukaryota</taxon>
        <taxon>Fungi</taxon>
        <taxon>Dikarya</taxon>
        <taxon>Ascomycota</taxon>
        <taxon>Pezizomycotina</taxon>
        <taxon>Sordariomycetes</taxon>
        <taxon>Sordariomycetidae</taxon>
        <taxon>Sordariales</taxon>
        <taxon>Chaetomiaceae</taxon>
        <taxon>Parathielavia</taxon>
    </lineage>
</organism>
<dbReference type="EMBL" id="MU863626">
    <property type="protein sequence ID" value="KAK4104741.1"/>
    <property type="molecule type" value="Genomic_DNA"/>
</dbReference>
<accession>A0AAN6T598</accession>
<gene>
    <name evidence="2" type="ORF">N658DRAFT_187907</name>
</gene>
<keyword evidence="1" id="KW-0472">Membrane</keyword>
<proteinExistence type="predicted"/>
<evidence type="ECO:0008006" key="4">
    <source>
        <dbReference type="Google" id="ProtNLM"/>
    </source>
</evidence>